<dbReference type="AlphaFoldDB" id="A0A1D6GSV9"/>
<evidence type="ECO:0000313" key="2">
    <source>
        <dbReference type="EMBL" id="AQK66099.1"/>
    </source>
</evidence>
<dbReference type="InParanoid" id="A0A1D6GSV9"/>
<feature type="compositionally biased region" description="Basic residues" evidence="1">
    <location>
        <begin position="7"/>
        <end position="18"/>
    </location>
</feature>
<evidence type="ECO:0000256" key="1">
    <source>
        <dbReference type="SAM" id="MobiDB-lite"/>
    </source>
</evidence>
<dbReference type="EMBL" id="CM007648">
    <property type="protein sequence ID" value="ONM17097.1"/>
    <property type="molecule type" value="Genomic_DNA"/>
</dbReference>
<feature type="region of interest" description="Disordered" evidence="1">
    <location>
        <begin position="127"/>
        <end position="151"/>
    </location>
</feature>
<proteinExistence type="predicted"/>
<sequence>MGTRLPPGRKRTKSRNRCRSGERGGRSRMGKTQKAGEASRAWWRHSRRGRSRCWEATTNLEDLGSGFRFETAALQAVAAHAAPTLPNALEATASASSNKVKSIGQVVDDLNTVAGLLSNLQDRRLRRRQDEQHRPQGDAAPVASGTPTPPGYCCGSLQQVTRHMRLPADLQSGFQLPILVLHKCKEAHQEDT</sequence>
<name>A0A1D6GSV9_MAIZE</name>
<reference evidence="3" key="1">
    <citation type="submission" date="2015-12" db="EMBL/GenBank/DDBJ databases">
        <title>Update maize B73 reference genome by single molecule sequencing technologies.</title>
        <authorList>
            <consortium name="Maize Genome Sequencing Project"/>
            <person name="Ware D."/>
        </authorList>
    </citation>
    <scope>NUCLEOTIDE SEQUENCE [LARGE SCALE GENOMIC DNA]</scope>
    <source>
        <tissue evidence="3">Seedling</tissue>
    </source>
</reference>
<feature type="region of interest" description="Disordered" evidence="1">
    <location>
        <begin position="1"/>
        <end position="45"/>
    </location>
</feature>
<accession>A0A1D6GSV9</accession>
<gene>
    <name evidence="3" type="ORF">ZEAMMB73_Zm00001d003519</name>
    <name evidence="2" type="ORF">ZEAMMB73_Zm00001d014389</name>
</gene>
<evidence type="ECO:0000313" key="3">
    <source>
        <dbReference type="EMBL" id="ONM17097.1"/>
    </source>
</evidence>
<organism evidence="3">
    <name type="scientific">Zea mays</name>
    <name type="common">Maize</name>
    <dbReference type="NCBI Taxonomy" id="4577"/>
    <lineage>
        <taxon>Eukaryota</taxon>
        <taxon>Viridiplantae</taxon>
        <taxon>Streptophyta</taxon>
        <taxon>Embryophyta</taxon>
        <taxon>Tracheophyta</taxon>
        <taxon>Spermatophyta</taxon>
        <taxon>Magnoliopsida</taxon>
        <taxon>Liliopsida</taxon>
        <taxon>Poales</taxon>
        <taxon>Poaceae</taxon>
        <taxon>PACMAD clade</taxon>
        <taxon>Panicoideae</taxon>
        <taxon>Andropogonodae</taxon>
        <taxon>Andropogoneae</taxon>
        <taxon>Tripsacinae</taxon>
        <taxon>Zea</taxon>
    </lineage>
</organism>
<dbReference type="EMBL" id="CM000781">
    <property type="protein sequence ID" value="AQK66099.1"/>
    <property type="molecule type" value="Genomic_DNA"/>
</dbReference>
<protein>
    <submittedName>
        <fullName evidence="3">Uncharacterized protein</fullName>
    </submittedName>
</protein>